<evidence type="ECO:0000313" key="4">
    <source>
        <dbReference type="Proteomes" id="UP001168640"/>
    </source>
</evidence>
<dbReference type="EMBL" id="JAUMIS010000001">
    <property type="protein sequence ID" value="MDO3720323.1"/>
    <property type="molecule type" value="Genomic_DNA"/>
</dbReference>
<dbReference type="PANTHER" id="PTHR46401:SF2">
    <property type="entry name" value="GLYCOSYLTRANSFERASE WBBK-RELATED"/>
    <property type="match status" value="1"/>
</dbReference>
<dbReference type="Pfam" id="PF13692">
    <property type="entry name" value="Glyco_trans_1_4"/>
    <property type="match status" value="1"/>
</dbReference>
<comment type="caution">
    <text evidence="3">The sequence shown here is derived from an EMBL/GenBank/DDBJ whole genome shotgun (WGS) entry which is preliminary data.</text>
</comment>
<dbReference type="CDD" id="cd03809">
    <property type="entry name" value="GT4_MtfB-like"/>
    <property type="match status" value="1"/>
</dbReference>
<proteinExistence type="predicted"/>
<accession>A0ABT8VWL4</accession>
<dbReference type="PANTHER" id="PTHR46401">
    <property type="entry name" value="GLYCOSYLTRANSFERASE WBBK-RELATED"/>
    <property type="match status" value="1"/>
</dbReference>
<dbReference type="RefSeq" id="WP_302908562.1">
    <property type="nucleotide sequence ID" value="NZ_JAUMIS010000001.1"/>
</dbReference>
<protein>
    <submittedName>
        <fullName evidence="3">Glycosyltransferase family 1 protein</fullName>
    </submittedName>
</protein>
<dbReference type="Proteomes" id="UP001168640">
    <property type="component" value="Unassembled WGS sequence"/>
</dbReference>
<keyword evidence="4" id="KW-1185">Reference proteome</keyword>
<name>A0ABT8VWL4_9GAMM</name>
<dbReference type="InterPro" id="IPR028098">
    <property type="entry name" value="Glyco_trans_4-like_N"/>
</dbReference>
<evidence type="ECO:0000256" key="1">
    <source>
        <dbReference type="ARBA" id="ARBA00022679"/>
    </source>
</evidence>
<dbReference type="Pfam" id="PF13439">
    <property type="entry name" value="Glyco_transf_4"/>
    <property type="match status" value="1"/>
</dbReference>
<evidence type="ECO:0000313" key="3">
    <source>
        <dbReference type="EMBL" id="MDO3720323.1"/>
    </source>
</evidence>
<sequence>MKLKPIRLLFDANSMVMRTGRTHLSGIGRTALELARALDELNDPAVDIRLLTQTFRGHIPESFRNLAVRNIPWPIGPRYDWLKQRFPLLETLAPYDLLYEPSNFAPLHRPDKTVVTIHDAMFFSYPESFLGHDGPRQHAPAFAQRARAIATPSKASKADIVKYMGVDEDKVTVIPWGVDRGIFNANDKLGAKERVARATGCDRRWFVAVSCDIGRKNTISVLRAFKAALAEGIEHDLLLVWGNPPADYLQEFAAEVESGRIRFLKHVDDTLLGDLYAGATASWFPSRYEGFGLPVLESLACGTPVVTCRNSSLAEVGGEAAIYVEPDGIDEMAELMREFDASQPAGAHGPQACLGQAAKFRWDDTAKAYLALFKAAAE</sequence>
<keyword evidence="1" id="KW-0808">Transferase</keyword>
<reference evidence="3" key="1">
    <citation type="submission" date="2023-07" db="EMBL/GenBank/DDBJ databases">
        <title>Marinobacter sp. chi1 genome sequencing and assembly.</title>
        <authorList>
            <person name="Park S."/>
        </authorList>
    </citation>
    <scope>NUCLEOTIDE SEQUENCE</scope>
    <source>
        <strain evidence="3">Chi1</strain>
    </source>
</reference>
<dbReference type="Gene3D" id="3.40.50.2000">
    <property type="entry name" value="Glycogen Phosphorylase B"/>
    <property type="match status" value="2"/>
</dbReference>
<organism evidence="3 4">
    <name type="scientific">Marinobacter suaedae</name>
    <dbReference type="NCBI Taxonomy" id="3057675"/>
    <lineage>
        <taxon>Bacteria</taxon>
        <taxon>Pseudomonadati</taxon>
        <taxon>Pseudomonadota</taxon>
        <taxon>Gammaproteobacteria</taxon>
        <taxon>Pseudomonadales</taxon>
        <taxon>Marinobacteraceae</taxon>
        <taxon>Marinobacter</taxon>
    </lineage>
</organism>
<gene>
    <name evidence="3" type="ORF">QVZ43_01245</name>
</gene>
<dbReference type="SUPFAM" id="SSF53756">
    <property type="entry name" value="UDP-Glycosyltransferase/glycogen phosphorylase"/>
    <property type="match status" value="1"/>
</dbReference>
<feature type="domain" description="Glycosyltransferase subfamily 4-like N-terminal" evidence="2">
    <location>
        <begin position="25"/>
        <end position="179"/>
    </location>
</feature>
<evidence type="ECO:0000259" key="2">
    <source>
        <dbReference type="Pfam" id="PF13439"/>
    </source>
</evidence>